<evidence type="ECO:0000256" key="1">
    <source>
        <dbReference type="SAM" id="SignalP"/>
    </source>
</evidence>
<evidence type="ECO:0008006" key="4">
    <source>
        <dbReference type="Google" id="ProtNLM"/>
    </source>
</evidence>
<dbReference type="RefSeq" id="XP_046011820.1">
    <property type="nucleotide sequence ID" value="XM_046150159.1"/>
</dbReference>
<dbReference type="PANTHER" id="PTHR11799:SF12">
    <property type="entry name" value="PARAOXONASE-RELATED"/>
    <property type="match status" value="1"/>
</dbReference>
<sequence>MARAALLVGLLSVPLGYIATTYGPGIARGVTVLGITRTPVAGVYESVVTLEETGVCEDLAYHADSGLIFTACEQSLESRLSWFPPLVHFDTAGVDKSEGALFVIDPKTRTAERVNIVHYKGPFITHGIDVVTDTEWDKDDGSSAVYIIAINHLPNPHYLSALAKGASTAGIPKARSQIEVLHYIIGSSIARHMRSVWDPAVVTPNDVVAVGGSPNELLVTNDHFHREGRLRSVEELWFGAAWTSTVYLRTVPGKEVGGVTASVATEKLHNNNGIGHGRPGTSEIAITSCASGRLRLGNVVKASSSSSSSSSSAKVVNFTEVVEFDSVIDNPSYFSDPYGDLSGWILPGLSRAVDLKKTFGDPAGVDPSIVWYARKDTRTGEWVKKVLFEDDGSRIRSASGAVLVAIDPKEEGGKRKGWLYVTGFVSSHVIVVKVDL</sequence>
<feature type="signal peptide" evidence="1">
    <location>
        <begin position="1"/>
        <end position="20"/>
    </location>
</feature>
<dbReference type="GeneID" id="70179705"/>
<comment type="caution">
    <text evidence="2">The sequence shown here is derived from an EMBL/GenBank/DDBJ whole genome shotgun (WGS) entry which is preliminary data.</text>
</comment>
<keyword evidence="1" id="KW-0732">Signal</keyword>
<protein>
    <recommendedName>
        <fullName evidence="4">Serum paraoxonase/arylesterase family protein</fullName>
    </recommendedName>
</protein>
<dbReference type="OrthoDB" id="5307922at2759"/>
<proteinExistence type="predicted"/>
<dbReference type="EMBL" id="JAGTJQ010000006">
    <property type="protein sequence ID" value="KAH7029532.1"/>
    <property type="molecule type" value="Genomic_DNA"/>
</dbReference>
<organism evidence="2 3">
    <name type="scientific">Microdochium trichocladiopsis</name>
    <dbReference type="NCBI Taxonomy" id="1682393"/>
    <lineage>
        <taxon>Eukaryota</taxon>
        <taxon>Fungi</taxon>
        <taxon>Dikarya</taxon>
        <taxon>Ascomycota</taxon>
        <taxon>Pezizomycotina</taxon>
        <taxon>Sordariomycetes</taxon>
        <taxon>Xylariomycetidae</taxon>
        <taxon>Xylariales</taxon>
        <taxon>Microdochiaceae</taxon>
        <taxon>Microdochium</taxon>
    </lineage>
</organism>
<dbReference type="Proteomes" id="UP000756346">
    <property type="component" value="Unassembled WGS sequence"/>
</dbReference>
<gene>
    <name evidence="2" type="ORF">B0I36DRAFT_245480</name>
</gene>
<reference evidence="2" key="1">
    <citation type="journal article" date="2021" name="Nat. Commun.">
        <title>Genetic determinants of endophytism in the Arabidopsis root mycobiome.</title>
        <authorList>
            <person name="Mesny F."/>
            <person name="Miyauchi S."/>
            <person name="Thiergart T."/>
            <person name="Pickel B."/>
            <person name="Atanasova L."/>
            <person name="Karlsson M."/>
            <person name="Huettel B."/>
            <person name="Barry K.W."/>
            <person name="Haridas S."/>
            <person name="Chen C."/>
            <person name="Bauer D."/>
            <person name="Andreopoulos W."/>
            <person name="Pangilinan J."/>
            <person name="LaButti K."/>
            <person name="Riley R."/>
            <person name="Lipzen A."/>
            <person name="Clum A."/>
            <person name="Drula E."/>
            <person name="Henrissat B."/>
            <person name="Kohler A."/>
            <person name="Grigoriev I.V."/>
            <person name="Martin F.M."/>
            <person name="Hacquard S."/>
        </authorList>
    </citation>
    <scope>NUCLEOTIDE SEQUENCE</scope>
    <source>
        <strain evidence="2">MPI-CAGE-CH-0230</strain>
    </source>
</reference>
<dbReference type="InterPro" id="IPR011042">
    <property type="entry name" value="6-blade_b-propeller_TolB-like"/>
</dbReference>
<evidence type="ECO:0000313" key="2">
    <source>
        <dbReference type="EMBL" id="KAH7029532.1"/>
    </source>
</evidence>
<keyword evidence="3" id="KW-1185">Reference proteome</keyword>
<feature type="chain" id="PRO_5040143190" description="Serum paraoxonase/arylesterase family protein" evidence="1">
    <location>
        <begin position="21"/>
        <end position="436"/>
    </location>
</feature>
<accession>A0A9P9BPS2</accession>
<dbReference type="InterPro" id="IPR051288">
    <property type="entry name" value="Serum_paraoxonase/arylesterase"/>
</dbReference>
<name>A0A9P9BPS2_9PEZI</name>
<dbReference type="PANTHER" id="PTHR11799">
    <property type="entry name" value="PARAOXONASE"/>
    <property type="match status" value="1"/>
</dbReference>
<dbReference type="Gene3D" id="2.120.10.30">
    <property type="entry name" value="TolB, C-terminal domain"/>
    <property type="match status" value="1"/>
</dbReference>
<dbReference type="AlphaFoldDB" id="A0A9P9BPS2"/>
<evidence type="ECO:0000313" key="3">
    <source>
        <dbReference type="Proteomes" id="UP000756346"/>
    </source>
</evidence>